<dbReference type="EMBL" id="BART01024328">
    <property type="protein sequence ID" value="GAH03195.1"/>
    <property type="molecule type" value="Genomic_DNA"/>
</dbReference>
<name>X1D4J5_9ZZZZ</name>
<protein>
    <submittedName>
        <fullName evidence="1">Uncharacterized protein</fullName>
    </submittedName>
</protein>
<gene>
    <name evidence="1" type="ORF">S01H4_43987</name>
</gene>
<feature type="non-terminal residue" evidence="1">
    <location>
        <position position="1"/>
    </location>
</feature>
<sequence length="57" mass="6490">VLLLKRGGYIYITVDHNAPNIGGIDLEHDLPLIMEDMGLSMIEGYGDNNNTMWLWKK</sequence>
<evidence type="ECO:0000313" key="1">
    <source>
        <dbReference type="EMBL" id="GAH03195.1"/>
    </source>
</evidence>
<reference evidence="1" key="1">
    <citation type="journal article" date="2014" name="Front. Microbiol.">
        <title>High frequency of phylogenetically diverse reductive dehalogenase-homologous genes in deep subseafloor sedimentary metagenomes.</title>
        <authorList>
            <person name="Kawai M."/>
            <person name="Futagami T."/>
            <person name="Toyoda A."/>
            <person name="Takaki Y."/>
            <person name="Nishi S."/>
            <person name="Hori S."/>
            <person name="Arai W."/>
            <person name="Tsubouchi T."/>
            <person name="Morono Y."/>
            <person name="Uchiyama I."/>
            <person name="Ito T."/>
            <person name="Fujiyama A."/>
            <person name="Inagaki F."/>
            <person name="Takami H."/>
        </authorList>
    </citation>
    <scope>NUCLEOTIDE SEQUENCE</scope>
    <source>
        <strain evidence="1">Expedition CK06-06</strain>
    </source>
</reference>
<dbReference type="AlphaFoldDB" id="X1D4J5"/>
<accession>X1D4J5</accession>
<organism evidence="1">
    <name type="scientific">marine sediment metagenome</name>
    <dbReference type="NCBI Taxonomy" id="412755"/>
    <lineage>
        <taxon>unclassified sequences</taxon>
        <taxon>metagenomes</taxon>
        <taxon>ecological metagenomes</taxon>
    </lineage>
</organism>
<proteinExistence type="predicted"/>
<comment type="caution">
    <text evidence="1">The sequence shown here is derived from an EMBL/GenBank/DDBJ whole genome shotgun (WGS) entry which is preliminary data.</text>
</comment>